<evidence type="ECO:0000313" key="2">
    <source>
        <dbReference type="EMBL" id="EER17424.1"/>
    </source>
</evidence>
<proteinExistence type="predicted"/>
<gene>
    <name evidence="2" type="ORF">Pmar_PMAR022376</name>
</gene>
<evidence type="ECO:0000313" key="3">
    <source>
        <dbReference type="Proteomes" id="UP000007800"/>
    </source>
</evidence>
<dbReference type="EMBL" id="GG672124">
    <property type="protein sequence ID" value="EER17424.1"/>
    <property type="molecule type" value="Genomic_DNA"/>
</dbReference>
<feature type="compositionally biased region" description="Low complexity" evidence="1">
    <location>
        <begin position="115"/>
        <end position="136"/>
    </location>
</feature>
<dbReference type="RefSeq" id="XP_002785628.1">
    <property type="nucleotide sequence ID" value="XM_002785582.1"/>
</dbReference>
<dbReference type="AlphaFoldDB" id="C5KDX1"/>
<reference evidence="2 3" key="1">
    <citation type="submission" date="2008-07" db="EMBL/GenBank/DDBJ databases">
        <authorList>
            <person name="El-Sayed N."/>
            <person name="Caler E."/>
            <person name="Inman J."/>
            <person name="Amedeo P."/>
            <person name="Hass B."/>
            <person name="Wortman J."/>
        </authorList>
    </citation>
    <scope>NUCLEOTIDE SEQUENCE [LARGE SCALE GENOMIC DNA]</scope>
    <source>
        <strain evidence="3">ATCC 50983 / TXsc</strain>
    </source>
</reference>
<dbReference type="Proteomes" id="UP000007800">
    <property type="component" value="Unassembled WGS sequence"/>
</dbReference>
<keyword evidence="3" id="KW-1185">Reference proteome</keyword>
<dbReference type="InParanoid" id="C5KDX1"/>
<sequence length="154" mass="16858">MSFTLSFNGSTVNIIVYTTGLSTAGPSTTTSVDVDDQVDDSGLLSPRSRQEWRDHQLACQLARGEDRTSALKDRHQKGRLYPLIDGVRRRTPEKTIVQYFTRRKTSSSPPPHPAPSQAKTPAPTAPAATAPPASAPEYESDYSSGELFPAKQRR</sequence>
<feature type="region of interest" description="Disordered" evidence="1">
    <location>
        <begin position="63"/>
        <end position="154"/>
    </location>
</feature>
<protein>
    <submittedName>
        <fullName evidence="2">Uncharacterized protein</fullName>
    </submittedName>
</protein>
<name>C5KDX1_PERM5</name>
<dbReference type="GeneID" id="9062554"/>
<organism evidence="3">
    <name type="scientific">Perkinsus marinus (strain ATCC 50983 / TXsc)</name>
    <dbReference type="NCBI Taxonomy" id="423536"/>
    <lineage>
        <taxon>Eukaryota</taxon>
        <taxon>Sar</taxon>
        <taxon>Alveolata</taxon>
        <taxon>Perkinsozoa</taxon>
        <taxon>Perkinsea</taxon>
        <taxon>Perkinsida</taxon>
        <taxon>Perkinsidae</taxon>
        <taxon>Perkinsus</taxon>
    </lineage>
</organism>
<feature type="compositionally biased region" description="Basic and acidic residues" evidence="1">
    <location>
        <begin position="63"/>
        <end position="73"/>
    </location>
</feature>
<evidence type="ECO:0000256" key="1">
    <source>
        <dbReference type="SAM" id="MobiDB-lite"/>
    </source>
</evidence>
<accession>C5KDX1</accession>